<proteinExistence type="predicted"/>
<accession>A0A9W8TE05</accession>
<dbReference type="InterPro" id="IPR011009">
    <property type="entry name" value="Kinase-like_dom_sf"/>
</dbReference>
<organism evidence="3 4">
    <name type="scientific">Fusarium piperis</name>
    <dbReference type="NCBI Taxonomy" id="1435070"/>
    <lineage>
        <taxon>Eukaryota</taxon>
        <taxon>Fungi</taxon>
        <taxon>Dikarya</taxon>
        <taxon>Ascomycota</taxon>
        <taxon>Pezizomycotina</taxon>
        <taxon>Sordariomycetes</taxon>
        <taxon>Hypocreomycetidae</taxon>
        <taxon>Hypocreales</taxon>
        <taxon>Nectriaceae</taxon>
        <taxon>Fusarium</taxon>
        <taxon>Fusarium solani species complex</taxon>
    </lineage>
</organism>
<feature type="compositionally biased region" description="Low complexity" evidence="1">
    <location>
        <begin position="570"/>
        <end position="582"/>
    </location>
</feature>
<feature type="domain" description="Protein kinase" evidence="2">
    <location>
        <begin position="101"/>
        <end position="477"/>
    </location>
</feature>
<gene>
    <name evidence="3" type="ORF">N0V84_010457</name>
</gene>
<keyword evidence="4" id="KW-1185">Reference proteome</keyword>
<reference evidence="3" key="1">
    <citation type="submission" date="2022-10" db="EMBL/GenBank/DDBJ databases">
        <title>Tapping the CABI collections for fungal endophytes: first genome assemblies for Collariella, Neodidymelliopsis, Ascochyta clinopodiicola, Didymella pomorum, Didymosphaeria variabile, Neocosmospora piperis and Neocucurbitaria cava.</title>
        <authorList>
            <person name="Hill R."/>
        </authorList>
    </citation>
    <scope>NUCLEOTIDE SEQUENCE</scope>
    <source>
        <strain evidence="3">IMI 366586</strain>
    </source>
</reference>
<evidence type="ECO:0000313" key="4">
    <source>
        <dbReference type="Proteomes" id="UP001140502"/>
    </source>
</evidence>
<evidence type="ECO:0000256" key="1">
    <source>
        <dbReference type="SAM" id="MobiDB-lite"/>
    </source>
</evidence>
<dbReference type="GO" id="GO:0005524">
    <property type="term" value="F:ATP binding"/>
    <property type="evidence" value="ECO:0007669"/>
    <property type="project" value="InterPro"/>
</dbReference>
<evidence type="ECO:0000313" key="3">
    <source>
        <dbReference type="EMBL" id="KAJ4311404.1"/>
    </source>
</evidence>
<comment type="caution">
    <text evidence="3">The sequence shown here is derived from an EMBL/GenBank/DDBJ whole genome shotgun (WGS) entry which is preliminary data.</text>
</comment>
<name>A0A9W8TE05_9HYPO</name>
<dbReference type="Gene3D" id="1.10.510.10">
    <property type="entry name" value="Transferase(Phosphotransferase) domain 1"/>
    <property type="match status" value="1"/>
</dbReference>
<dbReference type="SUPFAM" id="SSF56112">
    <property type="entry name" value="Protein kinase-like (PK-like)"/>
    <property type="match status" value="1"/>
</dbReference>
<dbReference type="InterPro" id="IPR000719">
    <property type="entry name" value="Prot_kinase_dom"/>
</dbReference>
<feature type="region of interest" description="Disordered" evidence="1">
    <location>
        <begin position="517"/>
        <end position="542"/>
    </location>
</feature>
<sequence length="789" mass="90100">MRPYEIQVKTNLVPDNRLLHLRNEMALQSAIIRGDTEVLLHNYLIVLEEYWKRIRHSNLRLNKRYNFRYSKTRLESRIPEHLDAATARRGIDDVQWKGFRFEFIKILAVGGHGYVSLWRVWFEDGSSKKVVIKRDLRGYFAVDDESYFHLRYAGAEHTSQVLDLHAEAMEIQDQVRLRNPLARLRYRNGAYFNARSLKLIVFEYMDHGDLYHVLTLAGHNKVQFLDRTLWGIWECLVRGVAAVAYVPSFLAMYRNFDKELQTAMDTNRLEHFLAQLENIQQSHDVHLDLEELNVLAGTADSHPYQPIFKLHDLGAYSWTMSDCWKSWDDCKYWQMRKPCKIHRVAPEQVHQDWDQLRTDGTVNMDGSQFAGEDLTQGHRIAGRFGTWTNIFLIGKVMEAVITLFTQSYPFDAFHFDSMDGTQSGKTYGWLLDDESYSHVDPALRDMIMRCQLEAPGERPSITTLLREIANRKSRPFYQSPGDMACFWENFFGPKPVEPIPDPIDDDLADALEASMAGGMIPWHPDPGSKPHRHEQQADSAPEEQLEYFHKWMSRQARALAAGDGDQTPRAQQPAPGNQGQQQIPRRPVNLRVPQRIARRPAGDQPVAAAPSRFNAPSLESVDLDDTAPTSDSPEFGDTVPFSRRAGEPRANFYRARAEPDGSVSESGSDISPVPTARKGVIFNVPKSSTRRGQVRKTGSRYDKSKMLFPNRKEAGSRVNKQVSEPNTKSLKTCVEMSNLDKFTRAAMDEMPMAIRNLMARTKHLERRLAAGNLPAMAYITPGGNGEYAA</sequence>
<dbReference type="Proteomes" id="UP001140502">
    <property type="component" value="Unassembled WGS sequence"/>
</dbReference>
<dbReference type="OrthoDB" id="4062651at2759"/>
<dbReference type="AlphaFoldDB" id="A0A9W8TE05"/>
<evidence type="ECO:0000259" key="2">
    <source>
        <dbReference type="PROSITE" id="PS50011"/>
    </source>
</evidence>
<feature type="region of interest" description="Disordered" evidence="1">
    <location>
        <begin position="557"/>
        <end position="674"/>
    </location>
</feature>
<dbReference type="EMBL" id="JAPEUR010000333">
    <property type="protein sequence ID" value="KAJ4311404.1"/>
    <property type="molecule type" value="Genomic_DNA"/>
</dbReference>
<dbReference type="PROSITE" id="PS50011">
    <property type="entry name" value="PROTEIN_KINASE_DOM"/>
    <property type="match status" value="1"/>
</dbReference>
<dbReference type="GO" id="GO:0004672">
    <property type="term" value="F:protein kinase activity"/>
    <property type="evidence" value="ECO:0007669"/>
    <property type="project" value="InterPro"/>
</dbReference>
<protein>
    <recommendedName>
        <fullName evidence="2">Protein kinase domain-containing protein</fullName>
    </recommendedName>
</protein>